<dbReference type="InterPro" id="IPR019734">
    <property type="entry name" value="TPR_rpt"/>
</dbReference>
<evidence type="ECO:0000313" key="4">
    <source>
        <dbReference type="Proteomes" id="UP000756860"/>
    </source>
</evidence>
<comment type="caution">
    <text evidence="3">The sequence shown here is derived from an EMBL/GenBank/DDBJ whole genome shotgun (WGS) entry which is preliminary data.</text>
</comment>
<dbReference type="Gene3D" id="1.25.40.10">
    <property type="entry name" value="Tetratricopeptide repeat domain"/>
    <property type="match status" value="1"/>
</dbReference>
<sequence>MRITLWILLVSLCCLTLTPQRVSAQVVPDAARRHMDRSQAALEMAKSPADLEDAVRELQKAVELAPDWADPYYSLGILQNRLERFDDALKNLARYLQLAPNARNAQEVKQLINKIEYRKEKTEKDRKDPNSLVGTWWVNGETNEGPGLFYRIEIRNINGKVMGGLREFSVTEEQRLNCGPQFGNIEWDGTSLVIPGTYYFYCDKSVQLNCCPAPARLSLTMVAKDTLKGTLRIAPYKHRDGTRNPEWTEEFAWKRVK</sequence>
<dbReference type="PROSITE" id="PS50005">
    <property type="entry name" value="TPR"/>
    <property type="match status" value="1"/>
</dbReference>
<evidence type="ECO:0000256" key="2">
    <source>
        <dbReference type="SAM" id="SignalP"/>
    </source>
</evidence>
<keyword evidence="1" id="KW-0802">TPR repeat</keyword>
<keyword evidence="2" id="KW-0732">Signal</keyword>
<gene>
    <name evidence="3" type="ORF">KI810_08405</name>
</gene>
<dbReference type="Proteomes" id="UP000756860">
    <property type="component" value="Unassembled WGS sequence"/>
</dbReference>
<dbReference type="RefSeq" id="WP_214175055.1">
    <property type="nucleotide sequence ID" value="NZ_JAHCVK010000002.1"/>
</dbReference>
<evidence type="ECO:0000256" key="1">
    <source>
        <dbReference type="PROSITE-ProRule" id="PRU00339"/>
    </source>
</evidence>
<feature type="chain" id="PRO_5046818062" description="Tetratricopeptide repeat protein" evidence="2">
    <location>
        <begin position="25"/>
        <end position="257"/>
    </location>
</feature>
<dbReference type="InterPro" id="IPR011990">
    <property type="entry name" value="TPR-like_helical_dom_sf"/>
</dbReference>
<name>A0ABS5SCH8_9BACT</name>
<protein>
    <recommendedName>
        <fullName evidence="5">Tetratricopeptide repeat protein</fullName>
    </recommendedName>
</protein>
<organism evidence="3 4">
    <name type="scientific">Geomobilimonas luticola</name>
    <dbReference type="NCBI Taxonomy" id="1114878"/>
    <lineage>
        <taxon>Bacteria</taxon>
        <taxon>Pseudomonadati</taxon>
        <taxon>Thermodesulfobacteriota</taxon>
        <taxon>Desulfuromonadia</taxon>
        <taxon>Geobacterales</taxon>
        <taxon>Geobacteraceae</taxon>
        <taxon>Geomobilimonas</taxon>
    </lineage>
</organism>
<evidence type="ECO:0008006" key="5">
    <source>
        <dbReference type="Google" id="ProtNLM"/>
    </source>
</evidence>
<dbReference type="SUPFAM" id="SSF48452">
    <property type="entry name" value="TPR-like"/>
    <property type="match status" value="1"/>
</dbReference>
<feature type="signal peptide" evidence="2">
    <location>
        <begin position="1"/>
        <end position="24"/>
    </location>
</feature>
<accession>A0ABS5SCH8</accession>
<proteinExistence type="predicted"/>
<dbReference type="EMBL" id="JAHCVK010000002">
    <property type="protein sequence ID" value="MBT0653073.1"/>
    <property type="molecule type" value="Genomic_DNA"/>
</dbReference>
<feature type="repeat" description="TPR" evidence="1">
    <location>
        <begin position="69"/>
        <end position="102"/>
    </location>
</feature>
<keyword evidence="4" id="KW-1185">Reference proteome</keyword>
<evidence type="ECO:0000313" key="3">
    <source>
        <dbReference type="EMBL" id="MBT0653073.1"/>
    </source>
</evidence>
<reference evidence="3 4" key="1">
    <citation type="submission" date="2021-05" db="EMBL/GenBank/DDBJ databases">
        <title>The draft genome of Geobacter luticola JCM 17780.</title>
        <authorList>
            <person name="Xu Z."/>
            <person name="Masuda Y."/>
            <person name="Itoh H."/>
            <person name="Senoo K."/>
        </authorList>
    </citation>
    <scope>NUCLEOTIDE SEQUENCE [LARGE SCALE GENOMIC DNA]</scope>
    <source>
        <strain evidence="3 4">JCM 17780</strain>
    </source>
</reference>